<evidence type="ECO:0000256" key="5">
    <source>
        <dbReference type="ARBA" id="ARBA00022989"/>
    </source>
</evidence>
<dbReference type="NCBIfam" id="TIGR01403">
    <property type="entry name" value="fliQ_rel_III"/>
    <property type="match status" value="1"/>
</dbReference>
<dbReference type="InterPro" id="IPR006306">
    <property type="entry name" value="T3SS_HrpO"/>
</dbReference>
<dbReference type="Proteomes" id="UP000290637">
    <property type="component" value="Chromosome"/>
</dbReference>
<feature type="transmembrane region" description="Helical" evidence="8">
    <location>
        <begin position="49"/>
        <end position="69"/>
    </location>
</feature>
<evidence type="ECO:0000256" key="6">
    <source>
        <dbReference type="ARBA" id="ARBA00023026"/>
    </source>
</evidence>
<accession>A0A4P6KU55</accession>
<dbReference type="PANTHER" id="PTHR34040">
    <property type="entry name" value="FLAGELLAR BIOSYNTHETIC PROTEIN FLIQ"/>
    <property type="match status" value="1"/>
</dbReference>
<evidence type="ECO:0000256" key="8">
    <source>
        <dbReference type="SAM" id="Phobius"/>
    </source>
</evidence>
<proteinExistence type="inferred from homology"/>
<evidence type="ECO:0000313" key="9">
    <source>
        <dbReference type="EMBL" id="QBE61952.1"/>
    </source>
</evidence>
<keyword evidence="4 8" id="KW-0812">Transmembrane</keyword>
<evidence type="ECO:0000313" key="10">
    <source>
        <dbReference type="Proteomes" id="UP000290637"/>
    </source>
</evidence>
<dbReference type="InterPro" id="IPR002191">
    <property type="entry name" value="Bac_export_3"/>
</dbReference>
<keyword evidence="6" id="KW-0843">Virulence</keyword>
<dbReference type="PRINTS" id="PR00952">
    <property type="entry name" value="TYPE3IMQPROT"/>
</dbReference>
<gene>
    <name evidence="9" type="ORF">EWM63_02220</name>
</gene>
<keyword evidence="3" id="KW-1003">Cell membrane</keyword>
<dbReference type="KEGG" id="plue:EWM63_02220"/>
<evidence type="ECO:0000256" key="2">
    <source>
        <dbReference type="ARBA" id="ARBA00006156"/>
    </source>
</evidence>
<dbReference type="PIRSF" id="PIRSF004669">
    <property type="entry name" value="FliQ"/>
    <property type="match status" value="1"/>
</dbReference>
<dbReference type="PANTHER" id="PTHR34040:SF7">
    <property type="entry name" value="SURFACE PRESENTATION OF ANTIGENS PROTEIN SPAQ"/>
    <property type="match status" value="1"/>
</dbReference>
<keyword evidence="5 8" id="KW-1133">Transmembrane helix</keyword>
<comment type="subcellular location">
    <subcellularLocation>
        <location evidence="1">Cell membrane</location>
        <topology evidence="1">Multi-pass membrane protein</topology>
    </subcellularLocation>
</comment>
<comment type="similarity">
    <text evidence="2">Belongs to the FliQ/MopD/SpaQ family.</text>
</comment>
<name>A0A4P6KU55_9BURK</name>
<dbReference type="RefSeq" id="WP_130185089.1">
    <property type="nucleotide sequence ID" value="NZ_CP035913.1"/>
</dbReference>
<organism evidence="9 10">
    <name type="scientific">Pseudoduganella lutea</name>
    <dbReference type="NCBI Taxonomy" id="321985"/>
    <lineage>
        <taxon>Bacteria</taxon>
        <taxon>Pseudomonadati</taxon>
        <taxon>Pseudomonadota</taxon>
        <taxon>Betaproteobacteria</taxon>
        <taxon>Burkholderiales</taxon>
        <taxon>Oxalobacteraceae</taxon>
        <taxon>Telluria group</taxon>
        <taxon>Pseudoduganella</taxon>
    </lineage>
</organism>
<reference evidence="9 10" key="1">
    <citation type="submission" date="2019-02" db="EMBL/GenBank/DDBJ databases">
        <title>Draft Genome Sequences of Six Type Strains of the Genus Massilia.</title>
        <authorList>
            <person name="Miess H."/>
            <person name="Frediansyhah A."/>
            <person name="Gross H."/>
        </authorList>
    </citation>
    <scope>NUCLEOTIDE SEQUENCE [LARGE SCALE GENOMIC DNA]</scope>
    <source>
        <strain evidence="9 10">DSM 17473</strain>
    </source>
</reference>
<dbReference type="GO" id="GO:0005886">
    <property type="term" value="C:plasma membrane"/>
    <property type="evidence" value="ECO:0007669"/>
    <property type="project" value="UniProtKB-SubCell"/>
</dbReference>
<evidence type="ECO:0000256" key="3">
    <source>
        <dbReference type="ARBA" id="ARBA00022475"/>
    </source>
</evidence>
<keyword evidence="7 8" id="KW-0472">Membrane</keyword>
<dbReference type="AlphaFoldDB" id="A0A4P6KU55"/>
<dbReference type="EMBL" id="CP035913">
    <property type="protein sequence ID" value="QBE61952.1"/>
    <property type="molecule type" value="Genomic_DNA"/>
</dbReference>
<feature type="transmembrane region" description="Helical" evidence="8">
    <location>
        <begin position="12"/>
        <end position="37"/>
    </location>
</feature>
<protein>
    <submittedName>
        <fullName evidence="9">EscS/YscS/HrcS family type III secretion system export apparatus protein</fullName>
    </submittedName>
</protein>
<dbReference type="Pfam" id="PF01313">
    <property type="entry name" value="Bac_export_3"/>
    <property type="match status" value="1"/>
</dbReference>
<evidence type="ECO:0000256" key="1">
    <source>
        <dbReference type="ARBA" id="ARBA00004651"/>
    </source>
</evidence>
<evidence type="ECO:0000256" key="7">
    <source>
        <dbReference type="ARBA" id="ARBA00023136"/>
    </source>
</evidence>
<dbReference type="GO" id="GO:0009306">
    <property type="term" value="P:protein secretion"/>
    <property type="evidence" value="ECO:0007669"/>
    <property type="project" value="InterPro"/>
</dbReference>
<evidence type="ECO:0000256" key="4">
    <source>
        <dbReference type="ARBA" id="ARBA00022692"/>
    </source>
</evidence>
<sequence length="87" mass="9055">MTPDTIVDLTNGAIKLTLFLTAPIVLVAALVGLLVGIAQAVTSIQDGTIAISLKLIVVGVLLAVAGRWIGGHVMTYAERVFSQIGHF</sequence>
<keyword evidence="10" id="KW-1185">Reference proteome</keyword>